<comment type="caution">
    <text evidence="1">The sequence shown here is derived from an EMBL/GenBank/DDBJ whole genome shotgun (WGS) entry which is preliminary data.</text>
</comment>
<gene>
    <name evidence="1" type="ORF">E2562_006724</name>
</gene>
<protein>
    <submittedName>
        <fullName evidence="1">Uncharacterized protein</fullName>
    </submittedName>
</protein>
<reference evidence="1 2" key="1">
    <citation type="submission" date="2019-11" db="EMBL/GenBank/DDBJ databases">
        <title>Whole genome sequence of Oryza granulata.</title>
        <authorList>
            <person name="Li W."/>
        </authorList>
    </citation>
    <scope>NUCLEOTIDE SEQUENCE [LARGE SCALE GENOMIC DNA]</scope>
    <source>
        <strain evidence="2">cv. Menghai</strain>
        <tissue evidence="1">Leaf</tissue>
    </source>
</reference>
<accession>A0A6G1EGP2</accession>
<dbReference type="AlphaFoldDB" id="A0A6G1EGP2"/>
<dbReference type="EMBL" id="SPHZ02000003">
    <property type="protein sequence ID" value="KAF0923766.1"/>
    <property type="molecule type" value="Genomic_DNA"/>
</dbReference>
<sequence length="103" mass="11644">MLVVIGGCHGAREFLPESEEEAEDNKETQVRNGWAVHDASRRLRGASVAELLLLSPVCFLDLRWRRLATDTESVLNRERDGCSGRLAFLLESHYEVDEDEDDA</sequence>
<proteinExistence type="predicted"/>
<dbReference type="Proteomes" id="UP000479710">
    <property type="component" value="Unassembled WGS sequence"/>
</dbReference>
<evidence type="ECO:0000313" key="1">
    <source>
        <dbReference type="EMBL" id="KAF0923766.1"/>
    </source>
</evidence>
<organism evidence="1 2">
    <name type="scientific">Oryza meyeriana var. granulata</name>
    <dbReference type="NCBI Taxonomy" id="110450"/>
    <lineage>
        <taxon>Eukaryota</taxon>
        <taxon>Viridiplantae</taxon>
        <taxon>Streptophyta</taxon>
        <taxon>Embryophyta</taxon>
        <taxon>Tracheophyta</taxon>
        <taxon>Spermatophyta</taxon>
        <taxon>Magnoliopsida</taxon>
        <taxon>Liliopsida</taxon>
        <taxon>Poales</taxon>
        <taxon>Poaceae</taxon>
        <taxon>BOP clade</taxon>
        <taxon>Oryzoideae</taxon>
        <taxon>Oryzeae</taxon>
        <taxon>Oryzinae</taxon>
        <taxon>Oryza</taxon>
        <taxon>Oryza meyeriana</taxon>
    </lineage>
</organism>
<keyword evidence="2" id="KW-1185">Reference proteome</keyword>
<evidence type="ECO:0000313" key="2">
    <source>
        <dbReference type="Proteomes" id="UP000479710"/>
    </source>
</evidence>
<name>A0A6G1EGP2_9ORYZ</name>